<dbReference type="EMBL" id="LWDX02028452">
    <property type="protein sequence ID" value="OEL29124.1"/>
    <property type="molecule type" value="Genomic_DNA"/>
</dbReference>
<protein>
    <submittedName>
        <fullName evidence="1">Uncharacterized protein</fullName>
    </submittedName>
</protein>
<evidence type="ECO:0000313" key="1">
    <source>
        <dbReference type="EMBL" id="OEL29124.1"/>
    </source>
</evidence>
<sequence>MMFSIKTNLKLFLQVLLRGLVGSGSGLKCGNMKHKIIWRRRPVLWRRWFCNILVSMDGLFIYEFVFELELLINSTI</sequence>
<dbReference type="Proteomes" id="UP000095767">
    <property type="component" value="Unassembled WGS sequence"/>
</dbReference>
<name>A0A1E5VVM4_9POAL</name>
<reference evidence="1 2" key="1">
    <citation type="submission" date="2016-09" db="EMBL/GenBank/DDBJ databases">
        <title>The draft genome of Dichanthelium oligosanthes: A C3 panicoid grass species.</title>
        <authorList>
            <person name="Studer A.J."/>
            <person name="Schnable J.C."/>
            <person name="Brutnell T.P."/>
        </authorList>
    </citation>
    <scope>NUCLEOTIDE SEQUENCE [LARGE SCALE GENOMIC DNA]</scope>
    <source>
        <strain evidence="2">cv. Kellogg 1175</strain>
        <tissue evidence="1">Leaf</tissue>
    </source>
</reference>
<comment type="caution">
    <text evidence="1">The sequence shown here is derived from an EMBL/GenBank/DDBJ whole genome shotgun (WGS) entry which is preliminary data.</text>
</comment>
<proteinExistence type="predicted"/>
<gene>
    <name evidence="1" type="ORF">BAE44_0009857</name>
</gene>
<keyword evidence="2" id="KW-1185">Reference proteome</keyword>
<accession>A0A1E5VVM4</accession>
<evidence type="ECO:0000313" key="2">
    <source>
        <dbReference type="Proteomes" id="UP000095767"/>
    </source>
</evidence>
<organism evidence="1 2">
    <name type="scientific">Dichanthelium oligosanthes</name>
    <dbReference type="NCBI Taxonomy" id="888268"/>
    <lineage>
        <taxon>Eukaryota</taxon>
        <taxon>Viridiplantae</taxon>
        <taxon>Streptophyta</taxon>
        <taxon>Embryophyta</taxon>
        <taxon>Tracheophyta</taxon>
        <taxon>Spermatophyta</taxon>
        <taxon>Magnoliopsida</taxon>
        <taxon>Liliopsida</taxon>
        <taxon>Poales</taxon>
        <taxon>Poaceae</taxon>
        <taxon>PACMAD clade</taxon>
        <taxon>Panicoideae</taxon>
        <taxon>Panicodae</taxon>
        <taxon>Paniceae</taxon>
        <taxon>Dichantheliinae</taxon>
        <taxon>Dichanthelium</taxon>
    </lineage>
</organism>
<dbReference type="AlphaFoldDB" id="A0A1E5VVM4"/>